<dbReference type="PANTHER" id="PTHR12387:SF0">
    <property type="entry name" value="26S PROTEASOME NON-ATPASE REGULATORY SUBUNIT 8"/>
    <property type="match status" value="1"/>
</dbReference>
<evidence type="ECO:0000256" key="1">
    <source>
        <dbReference type="ARBA" id="ARBA00022942"/>
    </source>
</evidence>
<name>A0A8J8NSM8_HALGN</name>
<evidence type="ECO:0000313" key="3">
    <source>
        <dbReference type="EMBL" id="TNV79421.1"/>
    </source>
</evidence>
<dbReference type="InterPro" id="IPR033464">
    <property type="entry name" value="CSN8_PSD8_EIF3K"/>
</dbReference>
<comment type="caution">
    <text evidence="3">The sequence shown here is derived from an EMBL/GenBank/DDBJ whole genome shotgun (WGS) entry which is preliminary data.</text>
</comment>
<dbReference type="GO" id="GO:0005634">
    <property type="term" value="C:nucleus"/>
    <property type="evidence" value="ECO:0007669"/>
    <property type="project" value="TreeGrafter"/>
</dbReference>
<feature type="domain" description="CSN8/PSMD8/EIF3K" evidence="2">
    <location>
        <begin position="103"/>
        <end position="240"/>
    </location>
</feature>
<evidence type="ECO:0000259" key="2">
    <source>
        <dbReference type="Pfam" id="PF10075"/>
    </source>
</evidence>
<dbReference type="Gene3D" id="1.25.40.990">
    <property type="match status" value="1"/>
</dbReference>
<dbReference type="PANTHER" id="PTHR12387">
    <property type="entry name" value="26S PROTEASOME NON-ATPASE REGULATORY SUBUNIT 8"/>
    <property type="match status" value="1"/>
</dbReference>
<dbReference type="GO" id="GO:0005829">
    <property type="term" value="C:cytosol"/>
    <property type="evidence" value="ECO:0007669"/>
    <property type="project" value="TreeGrafter"/>
</dbReference>
<dbReference type="Proteomes" id="UP000785679">
    <property type="component" value="Unassembled WGS sequence"/>
</dbReference>
<accession>A0A8J8NSM8</accession>
<dbReference type="GO" id="GO:0008541">
    <property type="term" value="C:proteasome regulatory particle, lid subcomplex"/>
    <property type="evidence" value="ECO:0007669"/>
    <property type="project" value="TreeGrafter"/>
</dbReference>
<dbReference type="EMBL" id="RRYP01008933">
    <property type="protein sequence ID" value="TNV79421.1"/>
    <property type="molecule type" value="Genomic_DNA"/>
</dbReference>
<dbReference type="InterPro" id="IPR006746">
    <property type="entry name" value="26S_Psome_Rpn12"/>
</dbReference>
<gene>
    <name evidence="3" type="ORF">FGO68_gene2902</name>
</gene>
<protein>
    <recommendedName>
        <fullName evidence="2">CSN8/PSMD8/EIF3K domain-containing protein</fullName>
    </recommendedName>
</protein>
<keyword evidence="1" id="KW-0647">Proteasome</keyword>
<dbReference type="OrthoDB" id="8775810at2759"/>
<reference evidence="3" key="1">
    <citation type="submission" date="2019-06" db="EMBL/GenBank/DDBJ databases">
        <authorList>
            <person name="Zheng W."/>
        </authorList>
    </citation>
    <scope>NUCLEOTIDE SEQUENCE</scope>
    <source>
        <strain evidence="3">QDHG01</strain>
    </source>
</reference>
<dbReference type="GO" id="GO:0043161">
    <property type="term" value="P:proteasome-mediated ubiquitin-dependent protein catabolic process"/>
    <property type="evidence" value="ECO:0007669"/>
    <property type="project" value="TreeGrafter"/>
</dbReference>
<evidence type="ECO:0000313" key="4">
    <source>
        <dbReference type="Proteomes" id="UP000785679"/>
    </source>
</evidence>
<keyword evidence="4" id="KW-1185">Reference proteome</keyword>
<sequence>MTSIVERVSNGLHKLKSITESPATLQERDKILKQLKSDLCFFDSIPPCFDADAKQCILAREVYEYATLLSVEKREIEEFEQHMSVLKTYYDEDFRSLIPDSQKMYTLIGLQLLYLLAYNKISEYHTEIELIPSDVLASNVFISVPVSLEQHFVEGSYNKILNQRQAVPHEAYQFFVDKFVDAIRFEIARSAERAYESLKLADTGKLFMIQNEGELRQFIASNSGKEGVEWKVEGGRLWFVRQRADQKEIPAQKMISVCLDYATELNRIV</sequence>
<dbReference type="Pfam" id="PF10075">
    <property type="entry name" value="CSN8_PSD8_EIF3K"/>
    <property type="match status" value="1"/>
</dbReference>
<dbReference type="AlphaFoldDB" id="A0A8J8NSM8"/>
<organism evidence="3 4">
    <name type="scientific">Halteria grandinella</name>
    <dbReference type="NCBI Taxonomy" id="5974"/>
    <lineage>
        <taxon>Eukaryota</taxon>
        <taxon>Sar</taxon>
        <taxon>Alveolata</taxon>
        <taxon>Ciliophora</taxon>
        <taxon>Intramacronucleata</taxon>
        <taxon>Spirotrichea</taxon>
        <taxon>Stichotrichia</taxon>
        <taxon>Sporadotrichida</taxon>
        <taxon>Halteriidae</taxon>
        <taxon>Halteria</taxon>
    </lineage>
</organism>
<proteinExistence type="predicted"/>